<dbReference type="AlphaFoldDB" id="A0A6G1PEM6"/>
<accession>A0A6G1PEM6</accession>
<dbReference type="EMBL" id="CM015715">
    <property type="protein sequence ID" value="KAF3688468.1"/>
    <property type="molecule type" value="Genomic_DNA"/>
</dbReference>
<gene>
    <name evidence="1" type="ORF">EXN66_Car004140</name>
</gene>
<sequence length="59" mass="6686">MIDNTKCSTVNYLKECRQFKALVDKVITHLQSADECGLVSSSAYGYIQRQQKDKYLPGV</sequence>
<reference evidence="2" key="2">
    <citation type="submission" date="2019-02" db="EMBL/GenBank/DDBJ databases">
        <title>Opniocepnalus argus Var Kimnra genome.</title>
        <authorList>
            <person name="Zhou C."/>
            <person name="Xiao S."/>
        </authorList>
    </citation>
    <scope>NUCLEOTIDE SEQUENCE [LARGE SCALE GENOMIC DNA]</scope>
</reference>
<reference evidence="1 2" key="1">
    <citation type="submission" date="2019-02" db="EMBL/GenBank/DDBJ databases">
        <title>Opniocepnalus argus genome.</title>
        <authorList>
            <person name="Zhou C."/>
            <person name="Xiao S."/>
        </authorList>
    </citation>
    <scope>NUCLEOTIDE SEQUENCE [LARGE SCALE GENOMIC DNA]</scope>
    <source>
        <strain evidence="1">OARG1902GOOAL</strain>
        <tissue evidence="1">Muscle</tissue>
    </source>
</reference>
<organism evidence="1 2">
    <name type="scientific">Channa argus</name>
    <name type="common">Northern snakehead</name>
    <name type="synonym">Ophicephalus argus</name>
    <dbReference type="NCBI Taxonomy" id="215402"/>
    <lineage>
        <taxon>Eukaryota</taxon>
        <taxon>Metazoa</taxon>
        <taxon>Chordata</taxon>
        <taxon>Craniata</taxon>
        <taxon>Vertebrata</taxon>
        <taxon>Euteleostomi</taxon>
        <taxon>Actinopterygii</taxon>
        <taxon>Neopterygii</taxon>
        <taxon>Teleostei</taxon>
        <taxon>Neoteleostei</taxon>
        <taxon>Acanthomorphata</taxon>
        <taxon>Anabantaria</taxon>
        <taxon>Anabantiformes</taxon>
        <taxon>Channoidei</taxon>
        <taxon>Channidae</taxon>
        <taxon>Channa</taxon>
    </lineage>
</organism>
<proteinExistence type="predicted"/>
<evidence type="ECO:0000313" key="2">
    <source>
        <dbReference type="Proteomes" id="UP000503349"/>
    </source>
</evidence>
<keyword evidence="2" id="KW-1185">Reference proteome</keyword>
<name>A0A6G1PEM6_CHAAH</name>
<dbReference type="Proteomes" id="UP000503349">
    <property type="component" value="Chromosome 4"/>
</dbReference>
<protein>
    <submittedName>
        <fullName evidence="1">Uncharacterized protein</fullName>
    </submittedName>
</protein>
<evidence type="ECO:0000313" key="1">
    <source>
        <dbReference type="EMBL" id="KAF3688468.1"/>
    </source>
</evidence>